<dbReference type="NCBIfam" id="NF008024">
    <property type="entry name" value="PRK10754.1"/>
    <property type="match status" value="1"/>
</dbReference>
<dbReference type="InterPro" id="IPR002364">
    <property type="entry name" value="Quin_OxRdtase/zeta-crystal_CS"/>
</dbReference>
<dbReference type="GO" id="GO:0005829">
    <property type="term" value="C:cytosol"/>
    <property type="evidence" value="ECO:0007669"/>
    <property type="project" value="TreeGrafter"/>
</dbReference>
<organism evidence="4 5">
    <name type="scientific">Pseudoduganella lurida</name>
    <dbReference type="NCBI Taxonomy" id="1036180"/>
    <lineage>
        <taxon>Bacteria</taxon>
        <taxon>Pseudomonadati</taxon>
        <taxon>Pseudomonadota</taxon>
        <taxon>Betaproteobacteria</taxon>
        <taxon>Burkholderiales</taxon>
        <taxon>Oxalobacteraceae</taxon>
        <taxon>Telluria group</taxon>
        <taxon>Pseudoduganella</taxon>
    </lineage>
</organism>
<dbReference type="InterPro" id="IPR047618">
    <property type="entry name" value="QOR-like"/>
</dbReference>
<dbReference type="AlphaFoldDB" id="A0A562R7L5"/>
<dbReference type="SUPFAM" id="SSF50129">
    <property type="entry name" value="GroES-like"/>
    <property type="match status" value="1"/>
</dbReference>
<keyword evidence="2" id="KW-0560">Oxidoreductase</keyword>
<dbReference type="PANTHER" id="PTHR48106">
    <property type="entry name" value="QUINONE OXIDOREDUCTASE PIG3-RELATED"/>
    <property type="match status" value="1"/>
</dbReference>
<evidence type="ECO:0000313" key="5">
    <source>
        <dbReference type="Proteomes" id="UP000318431"/>
    </source>
</evidence>
<dbReference type="PROSITE" id="PS01162">
    <property type="entry name" value="QOR_ZETA_CRYSTAL"/>
    <property type="match status" value="1"/>
</dbReference>
<dbReference type="GO" id="GO:0035925">
    <property type="term" value="F:mRNA 3'-UTR AU-rich region binding"/>
    <property type="evidence" value="ECO:0007669"/>
    <property type="project" value="TreeGrafter"/>
</dbReference>
<keyword evidence="1" id="KW-0521">NADP</keyword>
<dbReference type="OrthoDB" id="9805883at2"/>
<dbReference type="Pfam" id="PF08240">
    <property type="entry name" value="ADH_N"/>
    <property type="match status" value="1"/>
</dbReference>
<evidence type="ECO:0000256" key="1">
    <source>
        <dbReference type="ARBA" id="ARBA00022857"/>
    </source>
</evidence>
<accession>A0A562R7L5</accession>
<evidence type="ECO:0000313" key="4">
    <source>
        <dbReference type="EMBL" id="TWI64366.1"/>
    </source>
</evidence>
<dbReference type="Proteomes" id="UP000318431">
    <property type="component" value="Unassembled WGS sequence"/>
</dbReference>
<dbReference type="GO" id="GO:0003960">
    <property type="term" value="F:quinone reductase (NADPH) activity"/>
    <property type="evidence" value="ECO:0007669"/>
    <property type="project" value="InterPro"/>
</dbReference>
<dbReference type="Pfam" id="PF00107">
    <property type="entry name" value="ADH_zinc_N"/>
    <property type="match status" value="1"/>
</dbReference>
<dbReference type="SUPFAM" id="SSF51735">
    <property type="entry name" value="NAD(P)-binding Rossmann-fold domains"/>
    <property type="match status" value="1"/>
</dbReference>
<dbReference type="GO" id="GO:0008270">
    <property type="term" value="F:zinc ion binding"/>
    <property type="evidence" value="ECO:0007669"/>
    <property type="project" value="InterPro"/>
</dbReference>
<dbReference type="InterPro" id="IPR020843">
    <property type="entry name" value="ER"/>
</dbReference>
<dbReference type="GO" id="GO:0070402">
    <property type="term" value="F:NADPH binding"/>
    <property type="evidence" value="ECO:0007669"/>
    <property type="project" value="TreeGrafter"/>
</dbReference>
<dbReference type="FunFam" id="3.40.50.720:FF:000053">
    <property type="entry name" value="Quinone oxidoreductase 1"/>
    <property type="match status" value="1"/>
</dbReference>
<keyword evidence="5" id="KW-1185">Reference proteome</keyword>
<protein>
    <submittedName>
        <fullName evidence="4">NADPH2:quinone reductase</fullName>
    </submittedName>
</protein>
<dbReference type="EMBL" id="VLLB01000005">
    <property type="protein sequence ID" value="TWI64366.1"/>
    <property type="molecule type" value="Genomic_DNA"/>
</dbReference>
<dbReference type="SMART" id="SM00829">
    <property type="entry name" value="PKS_ER"/>
    <property type="match status" value="1"/>
</dbReference>
<dbReference type="InterPro" id="IPR013154">
    <property type="entry name" value="ADH-like_N"/>
</dbReference>
<gene>
    <name evidence="4" type="ORF">IP91_03135</name>
</gene>
<name>A0A562R7L5_9BURK</name>
<feature type="domain" description="Enoyl reductase (ER)" evidence="3">
    <location>
        <begin position="11"/>
        <end position="322"/>
    </location>
</feature>
<proteinExistence type="predicted"/>
<evidence type="ECO:0000259" key="3">
    <source>
        <dbReference type="SMART" id="SM00829"/>
    </source>
</evidence>
<evidence type="ECO:0000256" key="2">
    <source>
        <dbReference type="ARBA" id="ARBA00023002"/>
    </source>
</evidence>
<sequence length="325" mass="34556">MSKAIRVARTGGPEVMEYVDVEVGAPGPGEVTVKHEAIGVNFIDVYFRTGLYPQPLPNGLGMEGAGTVEAVGEGVTHVKVGDRVAYAGRPNGSYAQVRNMPGDLLVVLPDHIAFDTAAAMMLQGMTAQYLLHRTAHLKPGDTILWHAAAGGVGLIACQWARVMGVNLIGTVGSEEKAALAIENGATHVINYRKENFTERVKALTGGEGVSVVYDSIGKDTFTGSLDCLKPLGLMVSFGNASGTVPPFAPSELQSRGSLFLTRPTMMHYTAKREDLEATAKSLFGVVSSGEVKIAVHQRYRLQDVAQAHSDLESRKTTGSSILIPH</sequence>
<dbReference type="Gene3D" id="3.90.180.10">
    <property type="entry name" value="Medium-chain alcohol dehydrogenases, catalytic domain"/>
    <property type="match status" value="1"/>
</dbReference>
<dbReference type="PANTHER" id="PTHR48106:SF13">
    <property type="entry name" value="QUINONE OXIDOREDUCTASE-RELATED"/>
    <property type="match status" value="1"/>
</dbReference>
<dbReference type="CDD" id="cd05286">
    <property type="entry name" value="QOR2"/>
    <property type="match status" value="1"/>
</dbReference>
<dbReference type="Gene3D" id="3.40.50.720">
    <property type="entry name" value="NAD(P)-binding Rossmann-like Domain"/>
    <property type="match status" value="1"/>
</dbReference>
<comment type="caution">
    <text evidence="4">The sequence shown here is derived from an EMBL/GenBank/DDBJ whole genome shotgun (WGS) entry which is preliminary data.</text>
</comment>
<reference evidence="4 5" key="1">
    <citation type="journal article" date="2015" name="Stand. Genomic Sci.">
        <title>Genomic Encyclopedia of Bacterial and Archaeal Type Strains, Phase III: the genomes of soil and plant-associated and newly described type strains.</title>
        <authorList>
            <person name="Whitman W.B."/>
            <person name="Woyke T."/>
            <person name="Klenk H.P."/>
            <person name="Zhou Y."/>
            <person name="Lilburn T.G."/>
            <person name="Beck B.J."/>
            <person name="De Vos P."/>
            <person name="Vandamme P."/>
            <person name="Eisen J.A."/>
            <person name="Garrity G."/>
            <person name="Hugenholtz P."/>
            <person name="Kyrpides N.C."/>
        </authorList>
    </citation>
    <scope>NUCLEOTIDE SEQUENCE [LARGE SCALE GENOMIC DNA]</scope>
    <source>
        <strain evidence="4 5">CGMCC 1.10822</strain>
    </source>
</reference>
<dbReference type="InterPro" id="IPR013149">
    <property type="entry name" value="ADH-like_C"/>
</dbReference>
<dbReference type="RefSeq" id="WP_145650026.1">
    <property type="nucleotide sequence ID" value="NZ_VLLB01000005.1"/>
</dbReference>
<dbReference type="InterPro" id="IPR036291">
    <property type="entry name" value="NAD(P)-bd_dom_sf"/>
</dbReference>
<dbReference type="InterPro" id="IPR011032">
    <property type="entry name" value="GroES-like_sf"/>
</dbReference>